<dbReference type="CDD" id="cd06261">
    <property type="entry name" value="TM_PBP2"/>
    <property type="match status" value="1"/>
</dbReference>
<dbReference type="GO" id="GO:0005886">
    <property type="term" value="C:plasma membrane"/>
    <property type="evidence" value="ECO:0007669"/>
    <property type="project" value="UniProtKB-SubCell"/>
</dbReference>
<evidence type="ECO:0000259" key="8">
    <source>
        <dbReference type="PROSITE" id="PS50928"/>
    </source>
</evidence>
<evidence type="ECO:0000313" key="9">
    <source>
        <dbReference type="EMBL" id="POZ89005.1"/>
    </source>
</evidence>
<evidence type="ECO:0000256" key="2">
    <source>
        <dbReference type="ARBA" id="ARBA00022448"/>
    </source>
</evidence>
<comment type="caution">
    <text evidence="9">The sequence shown here is derived from an EMBL/GenBank/DDBJ whole genome shotgun (WGS) entry which is preliminary data.</text>
</comment>
<dbReference type="EMBL" id="JAHC01000012">
    <property type="protein sequence ID" value="POZ89005.1"/>
    <property type="molecule type" value="Genomic_DNA"/>
</dbReference>
<evidence type="ECO:0000256" key="4">
    <source>
        <dbReference type="ARBA" id="ARBA00022692"/>
    </source>
</evidence>
<comment type="similarity">
    <text evidence="7">Belongs to the binding-protein-dependent transport system permease family.</text>
</comment>
<keyword evidence="6 7" id="KW-0472">Membrane</keyword>
<sequence>MWHLKLSRKKQTYLIAFCFLVVPLVLLSIFSYYPIVRGITLSFADYNMLTGETKWVRLKNYRWLFNYKYFYISLANTLKYLIVVPFIQFTSIGLAVLVNQKIPGIKFFRTLFYIPVITGSVIVSIAWRWIFDVDGILNYFLMSLNIIEEPVLWLLDKNVALFSCMFVTFWRGLGYYMIIYLAGLQNIPSELYEAAALDGAGSFKKFTKITIPLLRPTMLLCFVLSSMAALKVFEEIFLLTGGANQTTTLMFETYNLAFNRYQFGQSAAVGVIFSAFLIALTLIQFKFFGLGGAGSEKKRKKTNK</sequence>
<dbReference type="PANTHER" id="PTHR30193">
    <property type="entry name" value="ABC TRANSPORTER PERMEASE PROTEIN"/>
    <property type="match status" value="1"/>
</dbReference>
<keyword evidence="3" id="KW-1003">Cell membrane</keyword>
<feature type="transmembrane region" description="Helical" evidence="7">
    <location>
        <begin position="213"/>
        <end position="233"/>
    </location>
</feature>
<evidence type="ECO:0000313" key="10">
    <source>
        <dbReference type="Proteomes" id="UP000237502"/>
    </source>
</evidence>
<feature type="transmembrane region" description="Helical" evidence="7">
    <location>
        <begin position="110"/>
        <end position="130"/>
    </location>
</feature>
<evidence type="ECO:0000256" key="1">
    <source>
        <dbReference type="ARBA" id="ARBA00004651"/>
    </source>
</evidence>
<feature type="transmembrane region" description="Helical" evidence="7">
    <location>
        <begin position="267"/>
        <end position="291"/>
    </location>
</feature>
<dbReference type="InterPro" id="IPR000515">
    <property type="entry name" value="MetI-like"/>
</dbReference>
<organism evidence="9 10">
    <name type="scientific">Petrotoga sibirica DSM 13575</name>
    <dbReference type="NCBI Taxonomy" id="1122956"/>
    <lineage>
        <taxon>Bacteria</taxon>
        <taxon>Thermotogati</taxon>
        <taxon>Thermotogota</taxon>
        <taxon>Thermotogae</taxon>
        <taxon>Petrotogales</taxon>
        <taxon>Petrotogaceae</taxon>
        <taxon>Petrotoga</taxon>
    </lineage>
</organism>
<dbReference type="InterPro" id="IPR051393">
    <property type="entry name" value="ABC_transporter_permease"/>
</dbReference>
<comment type="subcellular location">
    <subcellularLocation>
        <location evidence="1 7">Cell membrane</location>
        <topology evidence="1 7">Multi-pass membrane protein</topology>
    </subcellularLocation>
</comment>
<protein>
    <submittedName>
        <fullName evidence="9">ABC transporter permease</fullName>
    </submittedName>
</protein>
<evidence type="ECO:0000256" key="3">
    <source>
        <dbReference type="ARBA" id="ARBA00022475"/>
    </source>
</evidence>
<dbReference type="PROSITE" id="PS50928">
    <property type="entry name" value="ABC_TM1"/>
    <property type="match status" value="1"/>
</dbReference>
<dbReference type="Pfam" id="PF00528">
    <property type="entry name" value="BPD_transp_1"/>
    <property type="match status" value="1"/>
</dbReference>
<dbReference type="SUPFAM" id="SSF161098">
    <property type="entry name" value="MetI-like"/>
    <property type="match status" value="1"/>
</dbReference>
<proteinExistence type="inferred from homology"/>
<keyword evidence="4 7" id="KW-0812">Transmembrane</keyword>
<feature type="domain" description="ABC transmembrane type-1" evidence="8">
    <location>
        <begin position="73"/>
        <end position="284"/>
    </location>
</feature>
<keyword evidence="5 7" id="KW-1133">Transmembrane helix</keyword>
<dbReference type="GO" id="GO:0055085">
    <property type="term" value="P:transmembrane transport"/>
    <property type="evidence" value="ECO:0007669"/>
    <property type="project" value="InterPro"/>
</dbReference>
<keyword evidence="2 7" id="KW-0813">Transport</keyword>
<accession>A0A855MRU2</accession>
<dbReference type="Gene3D" id="1.10.3720.10">
    <property type="entry name" value="MetI-like"/>
    <property type="match status" value="1"/>
</dbReference>
<evidence type="ECO:0000256" key="7">
    <source>
        <dbReference type="RuleBase" id="RU363032"/>
    </source>
</evidence>
<dbReference type="InterPro" id="IPR035906">
    <property type="entry name" value="MetI-like_sf"/>
</dbReference>
<feature type="transmembrane region" description="Helical" evidence="7">
    <location>
        <begin position="12"/>
        <end position="33"/>
    </location>
</feature>
<feature type="transmembrane region" description="Helical" evidence="7">
    <location>
        <begin position="159"/>
        <end position="182"/>
    </location>
</feature>
<evidence type="ECO:0000256" key="6">
    <source>
        <dbReference type="ARBA" id="ARBA00023136"/>
    </source>
</evidence>
<dbReference type="RefSeq" id="WP_233186801.1">
    <property type="nucleotide sequence ID" value="NZ_JAHC01000012.1"/>
</dbReference>
<reference evidence="9 10" key="1">
    <citation type="submission" date="2014-01" db="EMBL/GenBank/DDBJ databases">
        <title>Comparative genomics of Petrotoga.</title>
        <authorList>
            <person name="Chow K."/>
            <person name="Charchuk R."/>
            <person name="Nesbo C.L."/>
        </authorList>
    </citation>
    <scope>NUCLEOTIDE SEQUENCE [LARGE SCALE GENOMIC DNA]</scope>
    <source>
        <strain evidence="9 10">DSM 13575</strain>
    </source>
</reference>
<name>A0A855MRU2_9BACT</name>
<feature type="transmembrane region" description="Helical" evidence="7">
    <location>
        <begin position="78"/>
        <end position="98"/>
    </location>
</feature>
<dbReference type="Proteomes" id="UP000237502">
    <property type="component" value="Unassembled WGS sequence"/>
</dbReference>
<dbReference type="PANTHER" id="PTHR30193:SF44">
    <property type="entry name" value="LACTOSE TRANSPORT SYSTEM PERMEASE PROTEIN LACF"/>
    <property type="match status" value="1"/>
</dbReference>
<dbReference type="AlphaFoldDB" id="A0A855MRU2"/>
<evidence type="ECO:0000256" key="5">
    <source>
        <dbReference type="ARBA" id="ARBA00022989"/>
    </source>
</evidence>
<gene>
    <name evidence="9" type="ORF">AA80_02990</name>
</gene>